<gene>
    <name evidence="2" type="ORF">CBOVIS_LOCUS7203</name>
</gene>
<keyword evidence="1" id="KW-0472">Membrane</keyword>
<feature type="transmembrane region" description="Helical" evidence="1">
    <location>
        <begin position="212"/>
        <end position="233"/>
    </location>
</feature>
<accession>A0A8S1EW40</accession>
<feature type="transmembrane region" description="Helical" evidence="1">
    <location>
        <begin position="182"/>
        <end position="206"/>
    </location>
</feature>
<protein>
    <submittedName>
        <fullName evidence="2">Uncharacterized protein</fullName>
    </submittedName>
</protein>
<dbReference type="AlphaFoldDB" id="A0A8S1EW40"/>
<proteinExistence type="predicted"/>
<keyword evidence="3" id="KW-1185">Reference proteome</keyword>
<feature type="transmembrane region" description="Helical" evidence="1">
    <location>
        <begin position="81"/>
        <end position="101"/>
    </location>
</feature>
<dbReference type="EMBL" id="CADEPM010000004">
    <property type="protein sequence ID" value="CAB3404947.1"/>
    <property type="molecule type" value="Genomic_DNA"/>
</dbReference>
<evidence type="ECO:0000313" key="3">
    <source>
        <dbReference type="Proteomes" id="UP000494206"/>
    </source>
</evidence>
<dbReference type="Proteomes" id="UP000494206">
    <property type="component" value="Unassembled WGS sequence"/>
</dbReference>
<evidence type="ECO:0000313" key="2">
    <source>
        <dbReference type="EMBL" id="CAB3404947.1"/>
    </source>
</evidence>
<keyword evidence="1" id="KW-0812">Transmembrane</keyword>
<evidence type="ECO:0000256" key="1">
    <source>
        <dbReference type="SAM" id="Phobius"/>
    </source>
</evidence>
<organism evidence="2 3">
    <name type="scientific">Caenorhabditis bovis</name>
    <dbReference type="NCBI Taxonomy" id="2654633"/>
    <lineage>
        <taxon>Eukaryota</taxon>
        <taxon>Metazoa</taxon>
        <taxon>Ecdysozoa</taxon>
        <taxon>Nematoda</taxon>
        <taxon>Chromadorea</taxon>
        <taxon>Rhabditida</taxon>
        <taxon>Rhabditina</taxon>
        <taxon>Rhabditomorpha</taxon>
        <taxon>Rhabditoidea</taxon>
        <taxon>Rhabditidae</taxon>
        <taxon>Peloderinae</taxon>
        <taxon>Caenorhabditis</taxon>
    </lineage>
</organism>
<comment type="caution">
    <text evidence="2">The sequence shown here is derived from an EMBL/GenBank/DDBJ whole genome shotgun (WGS) entry which is preliminary data.</text>
</comment>
<keyword evidence="1" id="KW-1133">Transmembrane helix</keyword>
<reference evidence="2 3" key="1">
    <citation type="submission" date="2020-04" db="EMBL/GenBank/DDBJ databases">
        <authorList>
            <person name="Laetsch R D."/>
            <person name="Stevens L."/>
            <person name="Kumar S."/>
            <person name="Blaxter L. M."/>
        </authorList>
    </citation>
    <scope>NUCLEOTIDE SEQUENCE [LARGE SCALE GENOMIC DNA]</scope>
</reference>
<name>A0A8S1EW40_9PELO</name>
<sequence length="263" mass="30110">MLRDPQHANRPFLDHRSLYDSSKLNALKLGLFIAFLASSRVDDASTNFLNGPAIPVFLFALSVQRSVVADQKYHKYVTGNCLKLALAIPILFNIFYVAHFFRRCHGTMMISKKVCPTKYLLTDDYQECREQFSTLTTIQIWVYVLMHLMLPVISIGFYLILFWRIHKMDMVSGSKKTVELNIIFQTLPILINTSLRIFYTGFFAFIGVDDSINTSSVCSYVNILILIPIGYIFGNVDRLKKMRNVLRRSTVGNSALYANSTVY</sequence>
<feature type="transmembrane region" description="Helical" evidence="1">
    <location>
        <begin position="140"/>
        <end position="161"/>
    </location>
</feature>